<dbReference type="PROSITE" id="PS52016">
    <property type="entry name" value="TONB_DEPENDENT_REC_3"/>
    <property type="match status" value="1"/>
</dbReference>
<dbReference type="Gene3D" id="2.170.130.10">
    <property type="entry name" value="TonB-dependent receptor, plug domain"/>
    <property type="match status" value="1"/>
</dbReference>
<evidence type="ECO:0000259" key="6">
    <source>
        <dbReference type="Pfam" id="PF07715"/>
    </source>
</evidence>
<keyword evidence="2" id="KW-0813">Transport</keyword>
<evidence type="ECO:0000256" key="1">
    <source>
        <dbReference type="ARBA" id="ARBA00022729"/>
    </source>
</evidence>
<protein>
    <submittedName>
        <fullName evidence="7">TonB-dependent receptor</fullName>
    </submittedName>
</protein>
<feature type="signal peptide" evidence="4">
    <location>
        <begin position="1"/>
        <end position="22"/>
    </location>
</feature>
<dbReference type="InterPro" id="IPR012910">
    <property type="entry name" value="Plug_dom"/>
</dbReference>
<feature type="domain" description="TonB-dependent receptor plug" evidence="6">
    <location>
        <begin position="118"/>
        <end position="225"/>
    </location>
</feature>
<keyword evidence="2 3" id="KW-0472">Membrane</keyword>
<name>A0A4R5CEA4_9FLAO</name>
<dbReference type="InterPro" id="IPR023997">
    <property type="entry name" value="TonB-dep_OMP_SusC/RagA_CS"/>
</dbReference>
<keyword evidence="8" id="KW-1185">Reference proteome</keyword>
<comment type="caution">
    <text evidence="7">The sequence shown here is derived from an EMBL/GenBank/DDBJ whole genome shotgun (WGS) entry which is preliminary data.</text>
</comment>
<feature type="chain" id="PRO_5020492848" evidence="4">
    <location>
        <begin position="23"/>
        <end position="1040"/>
    </location>
</feature>
<evidence type="ECO:0000259" key="5">
    <source>
        <dbReference type="Pfam" id="PF00593"/>
    </source>
</evidence>
<evidence type="ECO:0000313" key="8">
    <source>
        <dbReference type="Proteomes" id="UP000295479"/>
    </source>
</evidence>
<evidence type="ECO:0000256" key="3">
    <source>
        <dbReference type="RuleBase" id="RU003357"/>
    </source>
</evidence>
<keyword evidence="2" id="KW-0998">Cell outer membrane</keyword>
<evidence type="ECO:0000313" key="7">
    <source>
        <dbReference type="EMBL" id="TDD95514.1"/>
    </source>
</evidence>
<dbReference type="OrthoDB" id="9768177at2"/>
<sequence>MKLTKSFIFCLLSVLFSVYAQAQDVVINGKVIDQSGLPIPGATILINGTTNSTITDLDGNYQIKAASSGTLVFSYVGYTSAQEAIKGRKRIEVKLKPSTEALEEVVVVGYGTQKKSVNTGAISSVKAKDLEKIPNGRIEQALQGRVSGVMVSAQSGQPGAASTVRVRGITTFDTYGGNNPLWVVDGVIIDSGGIGFVNQSDIESMEVLKDAASLAIYGARAASGVIIVTTKKGKSGKFSISYTGFTGVSAPEKTLKLLNATQYGAIMNEKAGAAGQAIPYTNLSALGTGTDWQKEIFSNDAMRTSHELSLSGGNEVSTFFASFGISDQQGIVSKEISNFGKKNIRLNSTHKLSKMFTVGQTFGFTHQKGVGLGNTNSEFGGPLSSAINLDPTTPLVVTDPIAANAAIYANNPDAFRDANGNPYGISSVVGQEMTNPVAYVKTRLGNYNWSDDFVGNAYLEFSPIKDLKFRSTVGLKRAFWGDESFTPQYFLSSTVKATQNSLSRNTNQTYAWNVENTASYSKTLGDHNFTLLLGQGAYADNNTTGTYVLYQDIPTNNYQEASFNFSIPNAKKLGTSYTSQQHRVTSLFSRLNYDYKEKYLLTGIIRRDGSTNFGGNNKYGFFPSFSTGWVVSKEGFWKDNDVVNTLKFRAGYGVTGNDAIAANGYLALIGGGRNYTFGSTGSVVTTGYSPDAPANPDLKWEETSQLNIGFDAKIFNDFNLTVEYYDKKTTGILQYVDLPGYLGANGSPLGNVANMGNKGVEFELGYRKNFGKLNFSANANASYLKNEVTYLGQGKSFIDGNATFQSMEGSVTRTLVGQSYNSFYGYKTAGVFQNLAEVNAYKNTAGALIQPNALPGDFRWTDTNGDGAITDNDKQILGSPLPKYTFGFTINLEYKGFDFMAFAQGAAGNQIFQGLRRLDILNANYQVKALSRWTGEGTSNDYPRLTNSDGNGNFSKMSDFYLENGDYLRLKVVSFGYSLPENLITKIKASKVRLFVTAENLLTLTKYTGYDPEIGGNVFGIDKGYYPQARTFMVGANVQF</sequence>
<comment type="similarity">
    <text evidence="2 3">Belongs to the TonB-dependent receptor family.</text>
</comment>
<accession>A0A4R5CEA4</accession>
<dbReference type="Pfam" id="PF13715">
    <property type="entry name" value="CarbopepD_reg_2"/>
    <property type="match status" value="1"/>
</dbReference>
<dbReference type="InterPro" id="IPR037066">
    <property type="entry name" value="Plug_dom_sf"/>
</dbReference>
<dbReference type="Gene3D" id="2.60.40.1120">
    <property type="entry name" value="Carboxypeptidase-like, regulatory domain"/>
    <property type="match status" value="1"/>
</dbReference>
<dbReference type="NCBIfam" id="TIGR04057">
    <property type="entry name" value="SusC_RagA_signa"/>
    <property type="match status" value="1"/>
</dbReference>
<feature type="domain" description="TonB-dependent receptor-like beta-barrel" evidence="5">
    <location>
        <begin position="410"/>
        <end position="1001"/>
    </location>
</feature>
<keyword evidence="7" id="KW-0675">Receptor</keyword>
<gene>
    <name evidence="7" type="ORF">E0F76_13690</name>
</gene>
<keyword evidence="1 4" id="KW-0732">Signal</keyword>
<evidence type="ECO:0000256" key="4">
    <source>
        <dbReference type="SAM" id="SignalP"/>
    </source>
</evidence>
<keyword evidence="3" id="KW-0798">TonB box</keyword>
<reference evidence="7 8" key="1">
    <citation type="submission" date="2019-03" db="EMBL/GenBank/DDBJ databases">
        <title>Flavobacterium AR-3-4 sp. nov. isolated from arctic soil.</title>
        <authorList>
            <person name="Chaudhary D.K."/>
        </authorList>
    </citation>
    <scope>NUCLEOTIDE SEQUENCE [LARGE SCALE GENOMIC DNA]</scope>
    <source>
        <strain evidence="7 8">AR-3-4</strain>
    </source>
</reference>
<dbReference type="PANTHER" id="PTHR30069">
    <property type="entry name" value="TONB-DEPENDENT OUTER MEMBRANE RECEPTOR"/>
    <property type="match status" value="1"/>
</dbReference>
<evidence type="ECO:0000256" key="2">
    <source>
        <dbReference type="PROSITE-ProRule" id="PRU01360"/>
    </source>
</evidence>
<proteinExistence type="inferred from homology"/>
<dbReference type="PANTHER" id="PTHR30069:SF29">
    <property type="entry name" value="HEMOGLOBIN AND HEMOGLOBIN-HAPTOGLOBIN-BINDING PROTEIN 1-RELATED"/>
    <property type="match status" value="1"/>
</dbReference>
<keyword evidence="2" id="KW-0812">Transmembrane</keyword>
<dbReference type="InterPro" id="IPR000531">
    <property type="entry name" value="Beta-barrel_TonB"/>
</dbReference>
<dbReference type="InterPro" id="IPR023996">
    <property type="entry name" value="TonB-dep_OMP_SusC/RagA"/>
</dbReference>
<dbReference type="SUPFAM" id="SSF49464">
    <property type="entry name" value="Carboxypeptidase regulatory domain-like"/>
    <property type="match status" value="1"/>
</dbReference>
<dbReference type="GO" id="GO:0009279">
    <property type="term" value="C:cell outer membrane"/>
    <property type="evidence" value="ECO:0007669"/>
    <property type="project" value="UniProtKB-SubCell"/>
</dbReference>
<dbReference type="GO" id="GO:0044718">
    <property type="term" value="P:siderophore transmembrane transport"/>
    <property type="evidence" value="ECO:0007669"/>
    <property type="project" value="TreeGrafter"/>
</dbReference>
<dbReference type="SUPFAM" id="SSF56935">
    <property type="entry name" value="Porins"/>
    <property type="match status" value="1"/>
</dbReference>
<dbReference type="Proteomes" id="UP000295479">
    <property type="component" value="Unassembled WGS sequence"/>
</dbReference>
<dbReference type="EMBL" id="SMFK01000010">
    <property type="protein sequence ID" value="TDD95514.1"/>
    <property type="molecule type" value="Genomic_DNA"/>
</dbReference>
<dbReference type="InterPro" id="IPR008969">
    <property type="entry name" value="CarboxyPept-like_regulatory"/>
</dbReference>
<dbReference type="InterPro" id="IPR039426">
    <property type="entry name" value="TonB-dep_rcpt-like"/>
</dbReference>
<dbReference type="Pfam" id="PF00593">
    <property type="entry name" value="TonB_dep_Rec_b-barrel"/>
    <property type="match status" value="1"/>
</dbReference>
<dbReference type="AlphaFoldDB" id="A0A4R5CEA4"/>
<comment type="subcellular location">
    <subcellularLocation>
        <location evidence="2">Cell outer membrane</location>
        <topology evidence="2">Multi-pass membrane protein</topology>
    </subcellularLocation>
</comment>
<dbReference type="Pfam" id="PF07715">
    <property type="entry name" value="Plug"/>
    <property type="match status" value="1"/>
</dbReference>
<dbReference type="GO" id="GO:0015344">
    <property type="term" value="F:siderophore uptake transmembrane transporter activity"/>
    <property type="evidence" value="ECO:0007669"/>
    <property type="project" value="TreeGrafter"/>
</dbReference>
<organism evidence="7 8">
    <name type="scientific">Flavobacterium cellulosilyticum</name>
    <dbReference type="NCBI Taxonomy" id="2541731"/>
    <lineage>
        <taxon>Bacteria</taxon>
        <taxon>Pseudomonadati</taxon>
        <taxon>Bacteroidota</taxon>
        <taxon>Flavobacteriia</taxon>
        <taxon>Flavobacteriales</taxon>
        <taxon>Flavobacteriaceae</taxon>
        <taxon>Flavobacterium</taxon>
    </lineage>
</organism>
<dbReference type="NCBIfam" id="TIGR04056">
    <property type="entry name" value="OMP_RagA_SusC"/>
    <property type="match status" value="1"/>
</dbReference>
<dbReference type="RefSeq" id="WP_132007121.1">
    <property type="nucleotide sequence ID" value="NZ_SMFK01000010.1"/>
</dbReference>
<keyword evidence="2" id="KW-1134">Transmembrane beta strand</keyword>